<accession>A0ABU9T5L5</accession>
<name>A0ABU9T5L5_9HYPH</name>
<dbReference type="Pfam" id="PF22278">
    <property type="entry name" value="DUF6958"/>
    <property type="match status" value="1"/>
</dbReference>
<evidence type="ECO:0000313" key="2">
    <source>
        <dbReference type="Proteomes" id="UP001477870"/>
    </source>
</evidence>
<sequence>MDDGKVTVENVNIPGQTSRVDASKYTAMKTALLASLPSTAPGLTAAQMKQSILPKLPEELFPGGKTAGWWMKCVQLDLEAKKIVARENSKPLRFYKL</sequence>
<gene>
    <name evidence="1" type="ORF">WNY59_07435</name>
</gene>
<proteinExistence type="predicted"/>
<organism evidence="1 2">
    <name type="scientific">Ahrensia kielensis</name>
    <dbReference type="NCBI Taxonomy" id="76980"/>
    <lineage>
        <taxon>Bacteria</taxon>
        <taxon>Pseudomonadati</taxon>
        <taxon>Pseudomonadota</taxon>
        <taxon>Alphaproteobacteria</taxon>
        <taxon>Hyphomicrobiales</taxon>
        <taxon>Ahrensiaceae</taxon>
        <taxon>Ahrensia</taxon>
    </lineage>
</organism>
<dbReference type="RefSeq" id="WP_342847927.1">
    <property type="nucleotide sequence ID" value="NZ_JBBMQO010000003.1"/>
</dbReference>
<dbReference type="Proteomes" id="UP001477870">
    <property type="component" value="Unassembled WGS sequence"/>
</dbReference>
<evidence type="ECO:0000313" key="1">
    <source>
        <dbReference type="EMBL" id="MEM5501420.1"/>
    </source>
</evidence>
<protein>
    <submittedName>
        <fullName evidence="1">Uncharacterized protein</fullName>
    </submittedName>
</protein>
<reference evidence="1 2" key="1">
    <citation type="submission" date="2024-03" db="EMBL/GenBank/DDBJ databases">
        <title>Community enrichment and isolation of bacterial strains for fucoidan degradation.</title>
        <authorList>
            <person name="Sichert A."/>
        </authorList>
    </citation>
    <scope>NUCLEOTIDE SEQUENCE [LARGE SCALE GENOMIC DNA]</scope>
    <source>
        <strain evidence="1 2">AS62</strain>
    </source>
</reference>
<comment type="caution">
    <text evidence="1">The sequence shown here is derived from an EMBL/GenBank/DDBJ whole genome shotgun (WGS) entry which is preliminary data.</text>
</comment>
<dbReference type="InterPro" id="IPR054233">
    <property type="entry name" value="DUF6958"/>
</dbReference>
<dbReference type="EMBL" id="JBBMQO010000003">
    <property type="protein sequence ID" value="MEM5501420.1"/>
    <property type="molecule type" value="Genomic_DNA"/>
</dbReference>
<keyword evidence="2" id="KW-1185">Reference proteome</keyword>